<evidence type="ECO:0000256" key="4">
    <source>
        <dbReference type="ARBA" id="ARBA00023065"/>
    </source>
</evidence>
<keyword evidence="5" id="KW-0472">Membrane</keyword>
<organism evidence="6">
    <name type="scientific">mine drainage metagenome</name>
    <dbReference type="NCBI Taxonomy" id="410659"/>
    <lineage>
        <taxon>unclassified sequences</taxon>
        <taxon>metagenomes</taxon>
        <taxon>ecological metagenomes</taxon>
    </lineage>
</organism>
<comment type="caution">
    <text evidence="6">The sequence shown here is derived from an EMBL/GenBank/DDBJ whole genome shotgun (WGS) entry which is preliminary data.</text>
</comment>
<dbReference type="GO" id="GO:0015297">
    <property type="term" value="F:antiporter activity"/>
    <property type="evidence" value="ECO:0007669"/>
    <property type="project" value="UniProtKB-KW"/>
</dbReference>
<keyword evidence="2" id="KW-0813">Transport</keyword>
<name>T1A069_9ZZZZ</name>
<accession>T1A069</accession>
<keyword evidence="4" id="KW-0406">Ion transport</keyword>
<protein>
    <submittedName>
        <fullName evidence="6">Na+/H+ antiporter</fullName>
    </submittedName>
</protein>
<evidence type="ECO:0000256" key="3">
    <source>
        <dbReference type="ARBA" id="ARBA00022449"/>
    </source>
</evidence>
<evidence type="ECO:0000256" key="1">
    <source>
        <dbReference type="ARBA" id="ARBA00004651"/>
    </source>
</evidence>
<evidence type="ECO:0000256" key="5">
    <source>
        <dbReference type="SAM" id="Phobius"/>
    </source>
</evidence>
<evidence type="ECO:0000313" key="6">
    <source>
        <dbReference type="EMBL" id="EQD50293.1"/>
    </source>
</evidence>
<dbReference type="PANTHER" id="PTHR32507">
    <property type="entry name" value="NA(+)/H(+) ANTIPORTER 1"/>
    <property type="match status" value="1"/>
</dbReference>
<keyword evidence="5" id="KW-1133">Transmembrane helix</keyword>
<feature type="transmembrane region" description="Helical" evidence="5">
    <location>
        <begin position="38"/>
        <end position="56"/>
    </location>
</feature>
<proteinExistence type="predicted"/>
<feature type="transmembrane region" description="Helical" evidence="5">
    <location>
        <begin position="12"/>
        <end position="31"/>
    </location>
</feature>
<dbReference type="EMBL" id="AUZY01007318">
    <property type="protein sequence ID" value="EQD50293.1"/>
    <property type="molecule type" value="Genomic_DNA"/>
</dbReference>
<dbReference type="PANTHER" id="PTHR32507:SF0">
    <property type="entry name" value="NA(+)_H(+) ANTIPORTER 2-RELATED"/>
    <property type="match status" value="1"/>
</dbReference>
<gene>
    <name evidence="6" type="ORF">B1B_11290</name>
</gene>
<reference evidence="6" key="1">
    <citation type="submission" date="2013-08" db="EMBL/GenBank/DDBJ databases">
        <authorList>
            <person name="Mendez C."/>
            <person name="Richter M."/>
            <person name="Ferrer M."/>
            <person name="Sanchez J."/>
        </authorList>
    </citation>
    <scope>NUCLEOTIDE SEQUENCE</scope>
</reference>
<feature type="transmembrane region" description="Helical" evidence="5">
    <location>
        <begin position="91"/>
        <end position="113"/>
    </location>
</feature>
<dbReference type="GO" id="GO:0006811">
    <property type="term" value="P:monoatomic ion transport"/>
    <property type="evidence" value="ECO:0007669"/>
    <property type="project" value="UniProtKB-KW"/>
</dbReference>
<comment type="subcellular location">
    <subcellularLocation>
        <location evidence="1">Cell membrane</location>
        <topology evidence="1">Multi-pass membrane protein</topology>
    </subcellularLocation>
</comment>
<keyword evidence="5" id="KW-0812">Transmembrane</keyword>
<keyword evidence="3" id="KW-0050">Antiport</keyword>
<sequence length="231" mass="25406">MGFILGPVLYMLIQITVPAVVGVAIGFFVIYINKIFNFDNLLVGFLLGIVILEFTLLEGAGISPFPALIATGAVVGNFSDKSIFWEREANFQQSLSFLAKAIIFILLGGILTLNEMYRYLVPGILLSVAVMFLARPSAVFASLGLVHRLPSRYRIDRKTMAFMGLIGPRGAVSVVMSLVPYTIGLAYHDPLLMQWGQMIYVTVSYVVILSIVLQTIYAPFLARRLLPPVAI</sequence>
<reference evidence="6" key="2">
    <citation type="journal article" date="2014" name="ISME J.">
        <title>Microbial stratification in low pH oxic and suboxic macroscopic growths along an acid mine drainage.</title>
        <authorList>
            <person name="Mendez-Garcia C."/>
            <person name="Mesa V."/>
            <person name="Sprenger R.R."/>
            <person name="Richter M."/>
            <person name="Diez M.S."/>
            <person name="Solano J."/>
            <person name="Bargiela R."/>
            <person name="Golyshina O.V."/>
            <person name="Manteca A."/>
            <person name="Ramos J.L."/>
            <person name="Gallego J.R."/>
            <person name="Llorente I."/>
            <person name="Martins Dos Santos V.A."/>
            <person name="Jensen O.N."/>
            <person name="Pelaez A.I."/>
            <person name="Sanchez J."/>
            <person name="Ferrer M."/>
        </authorList>
    </citation>
    <scope>NUCLEOTIDE SEQUENCE</scope>
</reference>
<dbReference type="GO" id="GO:0005886">
    <property type="term" value="C:plasma membrane"/>
    <property type="evidence" value="ECO:0007669"/>
    <property type="project" value="UniProtKB-SubCell"/>
</dbReference>
<dbReference type="AlphaFoldDB" id="T1A069"/>
<evidence type="ECO:0000256" key="2">
    <source>
        <dbReference type="ARBA" id="ARBA00022448"/>
    </source>
</evidence>
<feature type="transmembrane region" description="Helical" evidence="5">
    <location>
        <begin position="119"/>
        <end position="146"/>
    </location>
</feature>
<feature type="transmembrane region" description="Helical" evidence="5">
    <location>
        <begin position="62"/>
        <end position="79"/>
    </location>
</feature>
<feature type="transmembrane region" description="Helical" evidence="5">
    <location>
        <begin position="166"/>
        <end position="187"/>
    </location>
</feature>
<feature type="transmembrane region" description="Helical" evidence="5">
    <location>
        <begin position="199"/>
        <end position="222"/>
    </location>
</feature>